<proteinExistence type="predicted"/>
<keyword evidence="1" id="KW-0812">Transmembrane</keyword>
<accession>A0AAV5ITA0</accession>
<reference evidence="2 3" key="1">
    <citation type="journal article" date="2021" name="Commun. Biol.">
        <title>The genome of Shorea leprosula (Dipterocarpaceae) highlights the ecological relevance of drought in aseasonal tropical rainforests.</title>
        <authorList>
            <person name="Ng K.K.S."/>
            <person name="Kobayashi M.J."/>
            <person name="Fawcett J.A."/>
            <person name="Hatakeyama M."/>
            <person name="Paape T."/>
            <person name="Ng C.H."/>
            <person name="Ang C.C."/>
            <person name="Tnah L.H."/>
            <person name="Lee C.T."/>
            <person name="Nishiyama T."/>
            <person name="Sese J."/>
            <person name="O'Brien M.J."/>
            <person name="Copetti D."/>
            <person name="Mohd Noor M.I."/>
            <person name="Ong R.C."/>
            <person name="Putra M."/>
            <person name="Sireger I.Z."/>
            <person name="Indrioko S."/>
            <person name="Kosugi Y."/>
            <person name="Izuno A."/>
            <person name="Isagi Y."/>
            <person name="Lee S.L."/>
            <person name="Shimizu K.K."/>
        </authorList>
    </citation>
    <scope>NUCLEOTIDE SEQUENCE [LARGE SCALE GENOMIC DNA]</scope>
    <source>
        <strain evidence="2">214</strain>
    </source>
</reference>
<name>A0AAV5ITA0_9ROSI</name>
<protein>
    <submittedName>
        <fullName evidence="2">Uncharacterized protein</fullName>
    </submittedName>
</protein>
<sequence>MKLSFLCSISHSINHDLPFGLIFETNMNTFFLNLAFLSLTSPMVGLTYASIFTAFFAARFWPSKRGFM</sequence>
<comment type="caution">
    <text evidence="2">The sequence shown here is derived from an EMBL/GenBank/DDBJ whole genome shotgun (WGS) entry which is preliminary data.</text>
</comment>
<dbReference type="EMBL" id="BPVZ01000022">
    <property type="protein sequence ID" value="GKV05092.1"/>
    <property type="molecule type" value="Genomic_DNA"/>
</dbReference>
<keyword evidence="3" id="KW-1185">Reference proteome</keyword>
<organism evidence="2 3">
    <name type="scientific">Rubroshorea leprosula</name>
    <dbReference type="NCBI Taxonomy" id="152421"/>
    <lineage>
        <taxon>Eukaryota</taxon>
        <taxon>Viridiplantae</taxon>
        <taxon>Streptophyta</taxon>
        <taxon>Embryophyta</taxon>
        <taxon>Tracheophyta</taxon>
        <taxon>Spermatophyta</taxon>
        <taxon>Magnoliopsida</taxon>
        <taxon>eudicotyledons</taxon>
        <taxon>Gunneridae</taxon>
        <taxon>Pentapetalae</taxon>
        <taxon>rosids</taxon>
        <taxon>malvids</taxon>
        <taxon>Malvales</taxon>
        <taxon>Dipterocarpaceae</taxon>
        <taxon>Rubroshorea</taxon>
    </lineage>
</organism>
<keyword evidence="1" id="KW-0472">Membrane</keyword>
<gene>
    <name evidence="2" type="ORF">SLEP1_g17136</name>
</gene>
<dbReference type="Proteomes" id="UP001054252">
    <property type="component" value="Unassembled WGS sequence"/>
</dbReference>
<evidence type="ECO:0000256" key="1">
    <source>
        <dbReference type="SAM" id="Phobius"/>
    </source>
</evidence>
<evidence type="ECO:0000313" key="2">
    <source>
        <dbReference type="EMBL" id="GKV05092.1"/>
    </source>
</evidence>
<feature type="transmembrane region" description="Helical" evidence="1">
    <location>
        <begin position="30"/>
        <end position="58"/>
    </location>
</feature>
<dbReference type="AlphaFoldDB" id="A0AAV5ITA0"/>
<keyword evidence="1" id="KW-1133">Transmembrane helix</keyword>
<evidence type="ECO:0000313" key="3">
    <source>
        <dbReference type="Proteomes" id="UP001054252"/>
    </source>
</evidence>